<dbReference type="PROSITE" id="PS51819">
    <property type="entry name" value="VOC"/>
    <property type="match status" value="1"/>
</dbReference>
<gene>
    <name evidence="2" type="ORF">FME95_08545</name>
</gene>
<dbReference type="Proteomes" id="UP000321764">
    <property type="component" value="Unassembled WGS sequence"/>
</dbReference>
<dbReference type="EMBL" id="VKAD01000001">
    <property type="protein sequence ID" value="TXR54997.1"/>
    <property type="molecule type" value="Genomic_DNA"/>
</dbReference>
<dbReference type="InterPro" id="IPR004360">
    <property type="entry name" value="Glyas_Fos-R_dOase_dom"/>
</dbReference>
<reference evidence="2 3" key="1">
    <citation type="submission" date="2019-07" db="EMBL/GenBank/DDBJ databases">
        <title>Reinekea sp. strain SSH23 genome sequencing and assembly.</title>
        <authorList>
            <person name="Kim I."/>
        </authorList>
    </citation>
    <scope>NUCLEOTIDE SEQUENCE [LARGE SCALE GENOMIC DNA]</scope>
    <source>
        <strain evidence="2 3">SSH23</strain>
    </source>
</reference>
<proteinExistence type="predicted"/>
<dbReference type="SUPFAM" id="SSF54593">
    <property type="entry name" value="Glyoxalase/Bleomycin resistance protein/Dihydroxybiphenyl dioxygenase"/>
    <property type="match status" value="1"/>
</dbReference>
<dbReference type="InterPro" id="IPR037523">
    <property type="entry name" value="VOC_core"/>
</dbReference>
<comment type="caution">
    <text evidence="2">The sequence shown here is derived from an EMBL/GenBank/DDBJ whole genome shotgun (WGS) entry which is preliminary data.</text>
</comment>
<evidence type="ECO:0000313" key="2">
    <source>
        <dbReference type="EMBL" id="TXR54997.1"/>
    </source>
</evidence>
<keyword evidence="3" id="KW-1185">Reference proteome</keyword>
<evidence type="ECO:0000313" key="3">
    <source>
        <dbReference type="Proteomes" id="UP000321764"/>
    </source>
</evidence>
<sequence length="135" mass="14906">MKPRMSMITLGVTNLERSIEFYKALGFPRRGDHEDVAFFELNGTWLGLYGREALAEDAEVSADGSGYNSFTISHNVPSEAEVAQAIEHAVSIGGKLVKPAQKAFWGGYSGYFSDPDGHLWEVAYNPFTWIGPEDN</sequence>
<feature type="domain" description="VOC" evidence="1">
    <location>
        <begin position="4"/>
        <end position="125"/>
    </location>
</feature>
<evidence type="ECO:0000259" key="1">
    <source>
        <dbReference type="PROSITE" id="PS51819"/>
    </source>
</evidence>
<organism evidence="2 3">
    <name type="scientific">Reinekea thalattae</name>
    <dbReference type="NCBI Taxonomy" id="2593301"/>
    <lineage>
        <taxon>Bacteria</taxon>
        <taxon>Pseudomonadati</taxon>
        <taxon>Pseudomonadota</taxon>
        <taxon>Gammaproteobacteria</taxon>
        <taxon>Oceanospirillales</taxon>
        <taxon>Saccharospirillaceae</taxon>
        <taxon>Reinekea</taxon>
    </lineage>
</organism>
<dbReference type="PANTHER" id="PTHR36503">
    <property type="entry name" value="BLR2520 PROTEIN"/>
    <property type="match status" value="1"/>
</dbReference>
<dbReference type="CDD" id="cd07251">
    <property type="entry name" value="VOC_like"/>
    <property type="match status" value="1"/>
</dbReference>
<dbReference type="Pfam" id="PF00903">
    <property type="entry name" value="Glyoxalase"/>
    <property type="match status" value="1"/>
</dbReference>
<protein>
    <submittedName>
        <fullName evidence="2">VOC family protein</fullName>
    </submittedName>
</protein>
<dbReference type="Gene3D" id="3.10.180.10">
    <property type="entry name" value="2,3-Dihydroxybiphenyl 1,2-Dioxygenase, domain 1"/>
    <property type="match status" value="1"/>
</dbReference>
<dbReference type="PANTHER" id="PTHR36503:SF1">
    <property type="entry name" value="BLR2520 PROTEIN"/>
    <property type="match status" value="1"/>
</dbReference>
<name>A0A5C8ZB58_9GAMM</name>
<dbReference type="OrthoDB" id="4265398at2"/>
<accession>A0A5C8ZB58</accession>
<dbReference type="AlphaFoldDB" id="A0A5C8ZB58"/>
<dbReference type="InterPro" id="IPR029068">
    <property type="entry name" value="Glyas_Bleomycin-R_OHBP_Dase"/>
</dbReference>